<evidence type="ECO:0000313" key="6">
    <source>
        <dbReference type="Ensembl" id="ENSCSAVP00000015571.1"/>
    </source>
</evidence>
<evidence type="ECO:0000256" key="1">
    <source>
        <dbReference type="ARBA" id="ARBA00022723"/>
    </source>
</evidence>
<evidence type="ECO:0000256" key="2">
    <source>
        <dbReference type="ARBA" id="ARBA00022737"/>
    </source>
</evidence>
<dbReference type="GO" id="GO:0008270">
    <property type="term" value="F:zinc ion binding"/>
    <property type="evidence" value="ECO:0007669"/>
    <property type="project" value="UniProtKB-KW"/>
</dbReference>
<reference evidence="6" key="2">
    <citation type="submission" date="2025-08" db="UniProtKB">
        <authorList>
            <consortium name="Ensembl"/>
        </authorList>
    </citation>
    <scope>IDENTIFICATION</scope>
</reference>
<evidence type="ECO:0000313" key="7">
    <source>
        <dbReference type="Proteomes" id="UP000007875"/>
    </source>
</evidence>
<dbReference type="InterPro" id="IPR002939">
    <property type="entry name" value="DnaJ_C"/>
</dbReference>
<name>H2ZDA5_CIOSA</name>
<accession>H2ZDA5</accession>
<dbReference type="InterPro" id="IPR036869">
    <property type="entry name" value="J_dom_sf"/>
</dbReference>
<dbReference type="Proteomes" id="UP000007875">
    <property type="component" value="Unassembled WGS sequence"/>
</dbReference>
<dbReference type="SUPFAM" id="SSF49493">
    <property type="entry name" value="HSP40/DnaJ peptide-binding domain"/>
    <property type="match status" value="2"/>
</dbReference>
<keyword evidence="4" id="KW-0862">Zinc</keyword>
<dbReference type="GO" id="GO:0030544">
    <property type="term" value="F:Hsp70 protein binding"/>
    <property type="evidence" value="ECO:0007669"/>
    <property type="project" value="InterPro"/>
</dbReference>
<keyword evidence="2" id="KW-0677">Repeat</keyword>
<sequence length="381" mass="42974">MSGSTSTTNGSTANEKSLYEILGLKSNCSPKEITEAHEKVKQKYPRHTNSKEYKDALAAYATLIDPVKRDFYNSFKVINADLATVKKQYSFESQFFENPAVKDYLRVEASTSKEIKHTLYVSLEDLYTGASVPTTICHNVPCSSCAVLNICRCVSLGKLATQACKMCHGTGVRKQHCMTCKNQKVIKKNELLHVKIEKGTKHGDVIRMQSQQVEGNAPAIFCISIKERTHSDFVRMGDDLHYHKSINITGAICGCQFVVKHLDKRQLAVSTAGMVVFNGCQKSIKAEGMPFRYSSTNADHGDLIIRFIVKFPDKINLRFVPELKSLLPSVPEFTMPTECDEYKLTDFDPSYKRTHWVKKPVYDDDKSHVKFDRKSTPCTQQ</sequence>
<dbReference type="CDD" id="cd10747">
    <property type="entry name" value="DnaJ_C"/>
    <property type="match status" value="1"/>
</dbReference>
<dbReference type="GO" id="GO:0006457">
    <property type="term" value="P:protein folding"/>
    <property type="evidence" value="ECO:0007669"/>
    <property type="project" value="InterPro"/>
</dbReference>
<dbReference type="AlphaFoldDB" id="H2ZDA5"/>
<feature type="domain" description="J" evidence="5">
    <location>
        <begin position="17"/>
        <end position="76"/>
    </location>
</feature>
<organism evidence="6 7">
    <name type="scientific">Ciona savignyi</name>
    <name type="common">Pacific transparent sea squirt</name>
    <dbReference type="NCBI Taxonomy" id="51511"/>
    <lineage>
        <taxon>Eukaryota</taxon>
        <taxon>Metazoa</taxon>
        <taxon>Chordata</taxon>
        <taxon>Tunicata</taxon>
        <taxon>Ascidiacea</taxon>
        <taxon>Phlebobranchia</taxon>
        <taxon>Cionidae</taxon>
        <taxon>Ciona</taxon>
    </lineage>
</organism>
<dbReference type="GO" id="GO:0051082">
    <property type="term" value="F:unfolded protein binding"/>
    <property type="evidence" value="ECO:0007669"/>
    <property type="project" value="InterPro"/>
</dbReference>
<dbReference type="Gene3D" id="2.60.260.20">
    <property type="entry name" value="Urease metallochaperone UreE, N-terminal domain"/>
    <property type="match status" value="2"/>
</dbReference>
<dbReference type="InParanoid" id="H2ZDA5"/>
<dbReference type="FunFam" id="2.60.260.20:FF:000003">
    <property type="entry name" value="DnaJ subfamily A member 2"/>
    <property type="match status" value="1"/>
</dbReference>
<dbReference type="PROSITE" id="PS50076">
    <property type="entry name" value="DNAJ_2"/>
    <property type="match status" value="1"/>
</dbReference>
<evidence type="ECO:0000259" key="5">
    <source>
        <dbReference type="PROSITE" id="PS50076"/>
    </source>
</evidence>
<dbReference type="SUPFAM" id="SSF46565">
    <property type="entry name" value="Chaperone J-domain"/>
    <property type="match status" value="1"/>
</dbReference>
<evidence type="ECO:0000256" key="4">
    <source>
        <dbReference type="ARBA" id="ARBA00022833"/>
    </source>
</evidence>
<dbReference type="STRING" id="51511.ENSCSAVP00000015571"/>
<dbReference type="InterPro" id="IPR001623">
    <property type="entry name" value="DnaJ_domain"/>
</dbReference>
<dbReference type="Gene3D" id="1.10.287.110">
    <property type="entry name" value="DnaJ domain"/>
    <property type="match status" value="1"/>
</dbReference>
<dbReference type="Pfam" id="PF01556">
    <property type="entry name" value="DnaJ_C"/>
    <property type="match status" value="1"/>
</dbReference>
<reference evidence="6" key="3">
    <citation type="submission" date="2025-09" db="UniProtKB">
        <authorList>
            <consortium name="Ensembl"/>
        </authorList>
    </citation>
    <scope>IDENTIFICATION</scope>
</reference>
<dbReference type="Ensembl" id="ENSCSAVT00000015749.1">
    <property type="protein sequence ID" value="ENSCSAVP00000015571.1"/>
    <property type="gene ID" value="ENSCSAVG00000009142.1"/>
</dbReference>
<protein>
    <recommendedName>
        <fullName evidence="5">J domain-containing protein</fullName>
    </recommendedName>
</protein>
<dbReference type="PANTHER" id="PTHR43888">
    <property type="entry name" value="DNAJ-LIKE-2, ISOFORM A-RELATED"/>
    <property type="match status" value="1"/>
</dbReference>
<keyword evidence="3" id="KW-0863">Zinc-finger</keyword>
<dbReference type="InterPro" id="IPR044713">
    <property type="entry name" value="DNJA1/2-like"/>
</dbReference>
<dbReference type="GeneTree" id="ENSGT00940000166994"/>
<dbReference type="InterPro" id="IPR008971">
    <property type="entry name" value="HSP40/DnaJ_pept-bd"/>
</dbReference>
<reference evidence="7" key="1">
    <citation type="submission" date="2003-08" db="EMBL/GenBank/DDBJ databases">
        <authorList>
            <person name="Birren B."/>
            <person name="Nusbaum C."/>
            <person name="Abebe A."/>
            <person name="Abouelleil A."/>
            <person name="Adekoya E."/>
            <person name="Ait-zahra M."/>
            <person name="Allen N."/>
            <person name="Allen T."/>
            <person name="An P."/>
            <person name="Anderson M."/>
            <person name="Anderson S."/>
            <person name="Arachchi H."/>
            <person name="Armbruster J."/>
            <person name="Bachantsang P."/>
            <person name="Baldwin J."/>
            <person name="Barry A."/>
            <person name="Bayul T."/>
            <person name="Blitshsteyn B."/>
            <person name="Bloom T."/>
            <person name="Blye J."/>
            <person name="Boguslavskiy L."/>
            <person name="Borowsky M."/>
            <person name="Boukhgalter B."/>
            <person name="Brunache A."/>
            <person name="Butler J."/>
            <person name="Calixte N."/>
            <person name="Calvo S."/>
            <person name="Camarata J."/>
            <person name="Campo K."/>
            <person name="Chang J."/>
            <person name="Cheshatsang Y."/>
            <person name="Citroen M."/>
            <person name="Collymore A."/>
            <person name="Considine T."/>
            <person name="Cook A."/>
            <person name="Cooke P."/>
            <person name="Corum B."/>
            <person name="Cuomo C."/>
            <person name="David R."/>
            <person name="Dawoe T."/>
            <person name="Degray S."/>
            <person name="Dodge S."/>
            <person name="Dooley K."/>
            <person name="Dorje P."/>
            <person name="Dorjee K."/>
            <person name="Dorris L."/>
            <person name="Duffey N."/>
            <person name="Dupes A."/>
            <person name="Elkins T."/>
            <person name="Engels R."/>
            <person name="Erickson J."/>
            <person name="Farina A."/>
            <person name="Faro S."/>
            <person name="Ferreira P."/>
            <person name="Fischer H."/>
            <person name="Fitzgerald M."/>
            <person name="Foley K."/>
            <person name="Gage D."/>
            <person name="Galagan J."/>
            <person name="Gearin G."/>
            <person name="Gnerre S."/>
            <person name="Gnirke A."/>
            <person name="Goyette A."/>
            <person name="Graham J."/>
            <person name="Grandbois E."/>
            <person name="Gyaltsen K."/>
            <person name="Hafez N."/>
            <person name="Hagopian D."/>
            <person name="Hagos B."/>
            <person name="Hall J."/>
            <person name="Hatcher B."/>
            <person name="Heller A."/>
            <person name="Higgins H."/>
            <person name="Honan T."/>
            <person name="Horn A."/>
            <person name="Houde N."/>
            <person name="Hughes L."/>
            <person name="Hulme W."/>
            <person name="Husby E."/>
            <person name="Iliev I."/>
            <person name="Jaffe D."/>
            <person name="Jones C."/>
            <person name="Kamal M."/>
            <person name="Kamat A."/>
            <person name="Kamvysselis M."/>
            <person name="Karlsson E."/>
            <person name="Kells C."/>
            <person name="Kieu A."/>
            <person name="Kisner P."/>
            <person name="Kodira C."/>
            <person name="Kulbokas E."/>
            <person name="Labutti K."/>
            <person name="Lama D."/>
            <person name="Landers T."/>
            <person name="Leger J."/>
            <person name="Levine S."/>
            <person name="Lewis D."/>
            <person name="Lewis T."/>
            <person name="Lindblad-toh K."/>
            <person name="Liu X."/>
            <person name="Lokyitsang T."/>
            <person name="Lokyitsang Y."/>
            <person name="Lucien O."/>
            <person name="Lui A."/>
            <person name="Ma L.J."/>
            <person name="Mabbitt R."/>
            <person name="Macdonald J."/>
            <person name="Maclean C."/>
            <person name="Major J."/>
            <person name="Manning J."/>
            <person name="Marabella R."/>
            <person name="Maru K."/>
            <person name="Matthews C."/>
            <person name="Mauceli E."/>
            <person name="Mccarthy M."/>
            <person name="Mcdonough S."/>
            <person name="Mcghee T."/>
            <person name="Meldrim J."/>
            <person name="Meneus L."/>
            <person name="Mesirov J."/>
            <person name="Mihalev A."/>
            <person name="Mihova T."/>
            <person name="Mikkelsen T."/>
            <person name="Mlenga V."/>
            <person name="Moru K."/>
            <person name="Mozes J."/>
            <person name="Mulrain L."/>
            <person name="Munson G."/>
            <person name="Naylor J."/>
            <person name="Newes C."/>
            <person name="Nguyen C."/>
            <person name="Nguyen N."/>
            <person name="Nguyen T."/>
            <person name="Nicol R."/>
            <person name="Nielsen C."/>
            <person name="Nizzari M."/>
            <person name="Norbu C."/>
            <person name="Norbu N."/>
            <person name="O'donnell P."/>
            <person name="Okoawo O."/>
            <person name="O'leary S."/>
            <person name="Omotosho B."/>
            <person name="O'neill K."/>
            <person name="Osman S."/>
            <person name="Parker S."/>
            <person name="Perrin D."/>
            <person name="Phunkhang P."/>
            <person name="Piqani B."/>
            <person name="Purcell S."/>
            <person name="Rachupka T."/>
            <person name="Ramasamy U."/>
            <person name="Rameau R."/>
            <person name="Ray V."/>
            <person name="Raymond C."/>
            <person name="Retta R."/>
            <person name="Richardson S."/>
            <person name="Rise C."/>
            <person name="Rodriguez J."/>
            <person name="Rogers J."/>
            <person name="Rogov P."/>
            <person name="Rutman M."/>
            <person name="Schupbach R."/>
            <person name="Seaman C."/>
            <person name="Settipalli S."/>
            <person name="Sharpe T."/>
            <person name="Sheridan J."/>
            <person name="Sherpa N."/>
            <person name="Shi J."/>
            <person name="Smirnov S."/>
            <person name="Smith C."/>
            <person name="Sougnez C."/>
            <person name="Spencer B."/>
            <person name="Stalker J."/>
            <person name="Stange-thomann N."/>
            <person name="Stavropoulos S."/>
            <person name="Stetson K."/>
            <person name="Stone C."/>
            <person name="Stone S."/>
            <person name="Stubbs M."/>
            <person name="Talamas J."/>
            <person name="Tchuinga P."/>
            <person name="Tenzing P."/>
            <person name="Tesfaye S."/>
            <person name="Theodore J."/>
            <person name="Thoulutsang Y."/>
            <person name="Topham K."/>
            <person name="Towey S."/>
            <person name="Tsamla T."/>
            <person name="Tsomo N."/>
            <person name="Vallee D."/>
            <person name="Vassiliev H."/>
            <person name="Venkataraman V."/>
            <person name="Vinson J."/>
            <person name="Vo A."/>
            <person name="Wade C."/>
            <person name="Wang S."/>
            <person name="Wangchuk T."/>
            <person name="Wangdi T."/>
            <person name="Whittaker C."/>
            <person name="Wilkinson J."/>
            <person name="Wu Y."/>
            <person name="Wyman D."/>
            <person name="Yadav S."/>
            <person name="Yang S."/>
            <person name="Yang X."/>
            <person name="Yeager S."/>
            <person name="Yee E."/>
            <person name="Young G."/>
            <person name="Zainoun J."/>
            <person name="Zembeck L."/>
            <person name="Zimmer A."/>
            <person name="Zody M."/>
            <person name="Lander E."/>
        </authorList>
    </citation>
    <scope>NUCLEOTIDE SEQUENCE [LARGE SCALE GENOMIC DNA]</scope>
</reference>
<dbReference type="HOGENOM" id="CLU_728707_0_0_1"/>
<keyword evidence="1" id="KW-0479">Metal-binding</keyword>
<dbReference type="OMA" id="FCISIKE"/>
<evidence type="ECO:0000256" key="3">
    <source>
        <dbReference type="ARBA" id="ARBA00022771"/>
    </source>
</evidence>
<proteinExistence type="predicted"/>
<dbReference type="eggNOG" id="KOG0712">
    <property type="taxonomic scope" value="Eukaryota"/>
</dbReference>
<keyword evidence="7" id="KW-1185">Reference proteome</keyword>